<dbReference type="PANTHER" id="PTHR14002">
    <property type="entry name" value="ENDOGLIN/TGF-BETA RECEPTOR TYPE III"/>
    <property type="match status" value="1"/>
</dbReference>
<dbReference type="Proteomes" id="UP000594262">
    <property type="component" value="Unplaced"/>
</dbReference>
<feature type="domain" description="ZP" evidence="5">
    <location>
        <begin position="53"/>
        <end position="314"/>
    </location>
</feature>
<keyword evidence="2" id="KW-1015">Disulfide bond</keyword>
<dbReference type="Gene3D" id="2.60.40.3210">
    <property type="entry name" value="Zona pellucida, ZP-N domain"/>
    <property type="match status" value="1"/>
</dbReference>
<feature type="chain" id="PRO_5029842968" description="ZP domain-containing protein" evidence="4">
    <location>
        <begin position="26"/>
        <end position="416"/>
    </location>
</feature>
<keyword evidence="3" id="KW-0812">Transmembrane</keyword>
<dbReference type="PANTHER" id="PTHR14002:SF43">
    <property type="entry name" value="DELTA-LIKE PROTEIN"/>
    <property type="match status" value="1"/>
</dbReference>
<organism evidence="6 7">
    <name type="scientific">Clytia hemisphaerica</name>
    <dbReference type="NCBI Taxonomy" id="252671"/>
    <lineage>
        <taxon>Eukaryota</taxon>
        <taxon>Metazoa</taxon>
        <taxon>Cnidaria</taxon>
        <taxon>Hydrozoa</taxon>
        <taxon>Hydroidolina</taxon>
        <taxon>Leptothecata</taxon>
        <taxon>Obeliida</taxon>
        <taxon>Clytiidae</taxon>
        <taxon>Clytia</taxon>
    </lineage>
</organism>
<evidence type="ECO:0000256" key="1">
    <source>
        <dbReference type="ARBA" id="ARBA00022729"/>
    </source>
</evidence>
<evidence type="ECO:0000256" key="2">
    <source>
        <dbReference type="ARBA" id="ARBA00023157"/>
    </source>
</evidence>
<dbReference type="SMART" id="SM00241">
    <property type="entry name" value="ZP"/>
    <property type="match status" value="1"/>
</dbReference>
<dbReference type="OrthoDB" id="9987373at2759"/>
<feature type="transmembrane region" description="Helical" evidence="3">
    <location>
        <begin position="360"/>
        <end position="385"/>
    </location>
</feature>
<accession>A0A7M5X8U9</accession>
<dbReference type="Gene3D" id="2.60.40.4100">
    <property type="entry name" value="Zona pellucida, ZP-C domain"/>
    <property type="match status" value="1"/>
</dbReference>
<feature type="signal peptide" evidence="4">
    <location>
        <begin position="1"/>
        <end position="25"/>
    </location>
</feature>
<protein>
    <recommendedName>
        <fullName evidence="5">ZP domain-containing protein</fullName>
    </recommendedName>
</protein>
<dbReference type="AlphaFoldDB" id="A0A7M5X8U9"/>
<dbReference type="RefSeq" id="XP_066921022.1">
    <property type="nucleotide sequence ID" value="XM_067064921.1"/>
</dbReference>
<proteinExistence type="predicted"/>
<evidence type="ECO:0000256" key="3">
    <source>
        <dbReference type="SAM" id="Phobius"/>
    </source>
</evidence>
<evidence type="ECO:0000313" key="7">
    <source>
        <dbReference type="Proteomes" id="UP000594262"/>
    </source>
</evidence>
<dbReference type="InterPro" id="IPR001507">
    <property type="entry name" value="ZP_dom"/>
</dbReference>
<dbReference type="InterPro" id="IPR055355">
    <property type="entry name" value="ZP-C"/>
</dbReference>
<evidence type="ECO:0000313" key="6">
    <source>
        <dbReference type="EnsemblMetazoa" id="CLYHEMP019519.1"/>
    </source>
</evidence>
<sequence>MDLRNAILVSLLALCGVSFISGVNAGGYMACTSNGTNPVNCTSSASMASIELYCNDNGLRAAFNHSELKANILPYTIMFMKNGNESCDSINATDALNHADEQVWIWANYSDCGIEAYVEGENIAFEQTIIVEYGSKSSHDLIYRYFNDTYKVQCLLNRNVTKDLSINVKERKTLSTKVNQTANFEFDFNVFRKGEATAVNNILSIGEELSFVLEMVDTTTSTVKASPQDCFATRLDGSGRYDLIKDRCEGDDDTVSITTPNTDLQVFKWDMTAFRYFGDSDGVKITCSVLVCRNIDPSQLSEKCLRCGQTARKRRRREADGFSVQEVGVVDEQMVTSQPIYIIDRRSGNSQPSSDESKGFFTTSGGTVLIALVGVLVLTVCAVLVKKNFLNAGANQKSKNVEEVGVENPTYGGESK</sequence>
<keyword evidence="7" id="KW-1185">Reference proteome</keyword>
<dbReference type="PROSITE" id="PS51034">
    <property type="entry name" value="ZP_2"/>
    <property type="match status" value="1"/>
</dbReference>
<dbReference type="EnsemblMetazoa" id="CLYHEMT019519.1">
    <property type="protein sequence ID" value="CLYHEMP019519.1"/>
    <property type="gene ID" value="CLYHEMG019519"/>
</dbReference>
<dbReference type="InterPro" id="IPR042235">
    <property type="entry name" value="ZP-C_dom"/>
</dbReference>
<evidence type="ECO:0000259" key="5">
    <source>
        <dbReference type="PROSITE" id="PS51034"/>
    </source>
</evidence>
<keyword evidence="3" id="KW-1133">Transmembrane helix</keyword>
<reference evidence="6" key="1">
    <citation type="submission" date="2021-01" db="UniProtKB">
        <authorList>
            <consortium name="EnsemblMetazoa"/>
        </authorList>
    </citation>
    <scope>IDENTIFICATION</scope>
</reference>
<keyword evidence="3" id="KW-0472">Membrane</keyword>
<dbReference type="Pfam" id="PF00100">
    <property type="entry name" value="Zona_pellucida"/>
    <property type="match status" value="1"/>
</dbReference>
<name>A0A7M5X8U9_9CNID</name>
<keyword evidence="1 4" id="KW-0732">Signal</keyword>
<dbReference type="GeneID" id="136808384"/>
<evidence type="ECO:0000256" key="4">
    <source>
        <dbReference type="SAM" id="SignalP"/>
    </source>
</evidence>